<organism evidence="3 4">
    <name type="scientific">Eiseniibacteriota bacterium</name>
    <dbReference type="NCBI Taxonomy" id="2212470"/>
    <lineage>
        <taxon>Bacteria</taxon>
        <taxon>Candidatus Eiseniibacteriota</taxon>
    </lineage>
</organism>
<feature type="region of interest" description="Disordered" evidence="1">
    <location>
        <begin position="1"/>
        <end position="20"/>
    </location>
</feature>
<reference evidence="3" key="2">
    <citation type="journal article" date="2021" name="Microbiome">
        <title>Successional dynamics and alternative stable states in a saline activated sludge microbial community over 9 years.</title>
        <authorList>
            <person name="Wang Y."/>
            <person name="Ye J."/>
            <person name="Ju F."/>
            <person name="Liu L."/>
            <person name="Boyd J.A."/>
            <person name="Deng Y."/>
            <person name="Parks D.H."/>
            <person name="Jiang X."/>
            <person name="Yin X."/>
            <person name="Woodcroft B.J."/>
            <person name="Tyson G.W."/>
            <person name="Hugenholtz P."/>
            <person name="Polz M.F."/>
            <person name="Zhang T."/>
        </authorList>
    </citation>
    <scope>NUCLEOTIDE SEQUENCE</scope>
    <source>
        <strain evidence="3">HKST-UBA01</strain>
    </source>
</reference>
<dbReference type="Gene3D" id="1.10.490.10">
    <property type="entry name" value="Globins"/>
    <property type="match status" value="1"/>
</dbReference>
<evidence type="ECO:0000313" key="3">
    <source>
        <dbReference type="EMBL" id="MCA9730277.1"/>
    </source>
</evidence>
<evidence type="ECO:0000259" key="2">
    <source>
        <dbReference type="Pfam" id="PF11563"/>
    </source>
</evidence>
<dbReference type="InterPro" id="IPR009050">
    <property type="entry name" value="Globin-like_sf"/>
</dbReference>
<comment type="caution">
    <text evidence="3">The sequence shown here is derived from an EMBL/GenBank/DDBJ whole genome shotgun (WGS) entry which is preliminary data.</text>
</comment>
<protein>
    <recommendedName>
        <fullName evidence="2">Globin-sensor domain-containing protein</fullName>
    </recommendedName>
</protein>
<dbReference type="GO" id="GO:0019825">
    <property type="term" value="F:oxygen binding"/>
    <property type="evidence" value="ECO:0007669"/>
    <property type="project" value="InterPro"/>
</dbReference>
<sequence length="162" mass="18515">MDEASPAEPGVEEDTVFAGANPQGGAGLSLELLIPYLGIVPEEDRLLREEGARLVPRHRDAFVERFYEQLDRYESLRAVLTTDRRERLRRSMATYTEDLLTAPLDDEYLRNRLRIGRAHLAVRLTPSWYLGAYSVFLDWWPPLLAATPQGTAKVRALHKRLL</sequence>
<dbReference type="GO" id="GO:0020037">
    <property type="term" value="F:heme binding"/>
    <property type="evidence" value="ECO:0007669"/>
    <property type="project" value="InterPro"/>
</dbReference>
<dbReference type="InterPro" id="IPR039379">
    <property type="entry name" value="Protoglobin_sensor_dom"/>
</dbReference>
<dbReference type="EMBL" id="JAGQHR010001082">
    <property type="protein sequence ID" value="MCA9730277.1"/>
    <property type="molecule type" value="Genomic_DNA"/>
</dbReference>
<dbReference type="AlphaFoldDB" id="A0A956M3X4"/>
<accession>A0A956M3X4</accession>
<dbReference type="CDD" id="cd01068">
    <property type="entry name" value="globin_sensor"/>
    <property type="match status" value="1"/>
</dbReference>
<proteinExistence type="predicted"/>
<reference evidence="3" key="1">
    <citation type="submission" date="2020-04" db="EMBL/GenBank/DDBJ databases">
        <authorList>
            <person name="Zhang T."/>
        </authorList>
    </citation>
    <scope>NUCLEOTIDE SEQUENCE</scope>
    <source>
        <strain evidence="3">HKST-UBA01</strain>
    </source>
</reference>
<dbReference type="SUPFAM" id="SSF46458">
    <property type="entry name" value="Globin-like"/>
    <property type="match status" value="1"/>
</dbReference>
<feature type="domain" description="Globin-sensor" evidence="2">
    <location>
        <begin position="32"/>
        <end position="159"/>
    </location>
</feature>
<evidence type="ECO:0000256" key="1">
    <source>
        <dbReference type="SAM" id="MobiDB-lite"/>
    </source>
</evidence>
<feature type="non-terminal residue" evidence="3">
    <location>
        <position position="162"/>
    </location>
</feature>
<evidence type="ECO:0000313" key="4">
    <source>
        <dbReference type="Proteomes" id="UP000697710"/>
    </source>
</evidence>
<dbReference type="Proteomes" id="UP000697710">
    <property type="component" value="Unassembled WGS sequence"/>
</dbReference>
<feature type="compositionally biased region" description="Acidic residues" evidence="1">
    <location>
        <begin position="1"/>
        <end position="15"/>
    </location>
</feature>
<name>A0A956M3X4_UNCEI</name>
<dbReference type="InterPro" id="IPR012292">
    <property type="entry name" value="Globin/Proto"/>
</dbReference>
<dbReference type="InterPro" id="IPR044398">
    <property type="entry name" value="Globin-sensor_dom"/>
</dbReference>
<dbReference type="Pfam" id="PF11563">
    <property type="entry name" value="Protoglobin"/>
    <property type="match status" value="1"/>
</dbReference>
<gene>
    <name evidence="3" type="ORF">KC729_21530</name>
</gene>